<reference evidence="1" key="1">
    <citation type="submission" date="2008-06" db="EMBL/GenBank/DDBJ databases">
        <title>Complete sequence of Chlorobium phaeobacteroides BS1.</title>
        <authorList>
            <consortium name="US DOE Joint Genome Institute"/>
            <person name="Lucas S."/>
            <person name="Copeland A."/>
            <person name="Lapidus A."/>
            <person name="Glavina del Rio T."/>
            <person name="Dalin E."/>
            <person name="Tice H."/>
            <person name="Bruce D."/>
            <person name="Goodwin L."/>
            <person name="Pitluck S."/>
            <person name="Schmutz J."/>
            <person name="Larimer F."/>
            <person name="Land M."/>
            <person name="Hauser L."/>
            <person name="Kyrpides N."/>
            <person name="Ovchinnikova G."/>
            <person name="Li T."/>
            <person name="Liu Z."/>
            <person name="Zhao F."/>
            <person name="Overmann J."/>
            <person name="Bryant D.A."/>
            <person name="Richardson P."/>
        </authorList>
    </citation>
    <scope>NUCLEOTIDE SEQUENCE [LARGE SCALE GENOMIC DNA]</scope>
    <source>
        <strain evidence="1">BS1</strain>
    </source>
</reference>
<dbReference type="InterPro" id="IPR018641">
    <property type="entry name" value="Trfase_1_rSAM/seldom-assoc"/>
</dbReference>
<dbReference type="STRING" id="331678.Cphamn1_0948"/>
<dbReference type="HOGENOM" id="CLU_075662_2_0_10"/>
<evidence type="ECO:0008006" key="2">
    <source>
        <dbReference type="Google" id="ProtNLM"/>
    </source>
</evidence>
<dbReference type="OrthoDB" id="9798250at2"/>
<organism evidence="1">
    <name type="scientific">Chlorobium phaeobacteroides (strain BS1)</name>
    <dbReference type="NCBI Taxonomy" id="331678"/>
    <lineage>
        <taxon>Bacteria</taxon>
        <taxon>Pseudomonadati</taxon>
        <taxon>Chlorobiota</taxon>
        <taxon>Chlorobiia</taxon>
        <taxon>Chlorobiales</taxon>
        <taxon>Chlorobiaceae</taxon>
        <taxon>Chlorobium/Pelodictyon group</taxon>
        <taxon>Chlorobium</taxon>
    </lineage>
</organism>
<sequence>MDTPLLIIFTRNPEPGKVKTRLAAATGDAFALALYNRMRGITLKAALESGAELAVFYSDYLPENDCFLAPGIQAFLQEGDDLGSRMLHAFDKGFTEGYRRIALIGTDCPELTGETLRKAFALLNRHGAVIGPATDGGYYLIGMRDLLPDLFINREWSTSRVCNDALNILKQHGVDCALLQELSDIDTVEDLENFNSSRP</sequence>
<dbReference type="KEGG" id="cpb:Cphamn1_0948"/>
<dbReference type="SUPFAM" id="SSF53448">
    <property type="entry name" value="Nucleotide-diphospho-sugar transferases"/>
    <property type="match status" value="1"/>
</dbReference>
<protein>
    <recommendedName>
        <fullName evidence="2">Glycosyltransferase</fullName>
    </recommendedName>
</protein>
<gene>
    <name evidence="1" type="ordered locus">Cphamn1_0948</name>
</gene>
<dbReference type="InterPro" id="IPR029044">
    <property type="entry name" value="Nucleotide-diphossugar_trans"/>
</dbReference>
<dbReference type="PANTHER" id="PTHR36529">
    <property type="entry name" value="SLL1095 PROTEIN"/>
    <property type="match status" value="1"/>
</dbReference>
<evidence type="ECO:0000313" key="1">
    <source>
        <dbReference type="EMBL" id="ACE03893.1"/>
    </source>
</evidence>
<dbReference type="NCBIfam" id="TIGR04282">
    <property type="entry name" value="glyco_like_cofC"/>
    <property type="match status" value="1"/>
</dbReference>
<dbReference type="AlphaFoldDB" id="B3EPL5"/>
<accession>B3EPL5</accession>
<dbReference type="eggNOG" id="COG3222">
    <property type="taxonomic scope" value="Bacteria"/>
</dbReference>
<name>B3EPL5_CHLPB</name>
<dbReference type="EMBL" id="CP001101">
    <property type="protein sequence ID" value="ACE03893.1"/>
    <property type="molecule type" value="Genomic_DNA"/>
</dbReference>
<dbReference type="PANTHER" id="PTHR36529:SF1">
    <property type="entry name" value="GLYCOSYLTRANSFERASE"/>
    <property type="match status" value="1"/>
</dbReference>
<proteinExistence type="predicted"/>
<dbReference type="Pfam" id="PF09837">
    <property type="entry name" value="DUF2064"/>
    <property type="match status" value="1"/>
</dbReference>
<dbReference type="Gene3D" id="3.90.550.10">
    <property type="entry name" value="Spore Coat Polysaccharide Biosynthesis Protein SpsA, Chain A"/>
    <property type="match status" value="1"/>
</dbReference>